<sequence length="245" mass="26865">MHRISIVRYDHNDPRLGRHVHHDSRSLDHEFLPRKAKPKRKNTFWDSAIAPLNQGDLGSCTGNATAQWLNTNFANAVRQATNKGKALTEKNAVAIYSLGTRLDDQPGQYPPTDTGCDGLSVAKAAVQLGYLDRYSHTFSFSALQAALETTPVIVGTLWTNTMFKPRNGLVKVGRLTQSNIAGGHEYLACGIDFTTEVIIFRNSWGDEDAWAGCKPGGYFAISFADFQKLLAEQGDATILHGKVTA</sequence>
<reference evidence="1 2" key="1">
    <citation type="submission" date="2010-04" db="EMBL/GenBank/DDBJ databases">
        <authorList>
            <person name="Muzny D."/>
            <person name="Qin X."/>
            <person name="Deng J."/>
            <person name="Jiang H."/>
            <person name="Liu Y."/>
            <person name="Qu J."/>
            <person name="Song X.-Z."/>
            <person name="Zhang L."/>
            <person name="Thornton R."/>
            <person name="Coyle M."/>
            <person name="Francisco L."/>
            <person name="Jackson L."/>
            <person name="Javaid M."/>
            <person name="Korchina V."/>
            <person name="Kovar C."/>
            <person name="Mata R."/>
            <person name="Mathew T."/>
            <person name="Ngo R."/>
            <person name="Nguyen L."/>
            <person name="Nguyen N."/>
            <person name="Okwuonu G."/>
            <person name="Ongeri F."/>
            <person name="Pham C."/>
            <person name="Simmons D."/>
            <person name="Wilczek-Boney K."/>
            <person name="Hale W."/>
            <person name="Jakkamsetti A."/>
            <person name="Pham P."/>
            <person name="Ruth R."/>
            <person name="San Lucas F."/>
            <person name="Warren J."/>
            <person name="Zhang J."/>
            <person name="Zhao Z."/>
            <person name="Zhou C."/>
            <person name="Zhu D."/>
            <person name="Lee S."/>
            <person name="Bess C."/>
            <person name="Blankenburg K."/>
            <person name="Forbes L."/>
            <person name="Fu Q."/>
            <person name="Gubbala S."/>
            <person name="Hirani K."/>
            <person name="Jayaseelan J.C."/>
            <person name="Lara F."/>
            <person name="Munidasa M."/>
            <person name="Palculict T."/>
            <person name="Patil S."/>
            <person name="Pu L.-L."/>
            <person name="Saada N."/>
            <person name="Tang L."/>
            <person name="Weissenberger G."/>
            <person name="Zhu Y."/>
            <person name="Hemphill L."/>
            <person name="Shang Y."/>
            <person name="Youmans B."/>
            <person name="Ayvaz T."/>
            <person name="Ross M."/>
            <person name="Santibanez J."/>
            <person name="Aqrawi P."/>
            <person name="Gross S."/>
            <person name="Joshi V."/>
            <person name="Fowler G."/>
            <person name="Nazareth L."/>
            <person name="Reid J."/>
            <person name="Worley K."/>
            <person name="Petrosino J."/>
            <person name="Highlander S."/>
            <person name="Gibbs R."/>
        </authorList>
    </citation>
    <scope>NUCLEOTIDE SEQUENCE [LARGE SCALE GENOMIC DNA]</scope>
    <source>
        <strain evidence="1 2">ATCC BAA-614</strain>
    </source>
</reference>
<evidence type="ECO:0000313" key="1">
    <source>
        <dbReference type="EMBL" id="EFG75295.1"/>
    </source>
</evidence>
<protein>
    <recommendedName>
        <fullName evidence="3">Papain family cysteine protease</fullName>
    </recommendedName>
</protein>
<keyword evidence="2" id="KW-1185">Reference proteome</keyword>
<dbReference type="InterPro" id="IPR038765">
    <property type="entry name" value="Papain-like_cys_pep_sf"/>
</dbReference>
<evidence type="ECO:0008006" key="3">
    <source>
        <dbReference type="Google" id="ProtNLM"/>
    </source>
</evidence>
<dbReference type="HOGENOM" id="CLU_1132623_0_0_11"/>
<dbReference type="EMBL" id="ADNV01000330">
    <property type="protein sequence ID" value="EFG75295.1"/>
    <property type="molecule type" value="Genomic_DNA"/>
</dbReference>
<accession>D5PF51</accession>
<dbReference type="eggNOG" id="ENOG5033VMF">
    <property type="taxonomic scope" value="Bacteria"/>
</dbReference>
<proteinExistence type="predicted"/>
<dbReference type="SUPFAM" id="SSF54001">
    <property type="entry name" value="Cysteine proteinases"/>
    <property type="match status" value="1"/>
</dbReference>
<gene>
    <name evidence="1" type="ORF">HMPREF0591_4795</name>
</gene>
<dbReference type="Gene3D" id="3.90.70.10">
    <property type="entry name" value="Cysteine proteinases"/>
    <property type="match status" value="1"/>
</dbReference>
<organism evidence="1 2">
    <name type="scientific">Mycobacterium parascrofulaceum ATCC BAA-614</name>
    <dbReference type="NCBI Taxonomy" id="525368"/>
    <lineage>
        <taxon>Bacteria</taxon>
        <taxon>Bacillati</taxon>
        <taxon>Actinomycetota</taxon>
        <taxon>Actinomycetes</taxon>
        <taxon>Mycobacteriales</taxon>
        <taxon>Mycobacteriaceae</taxon>
        <taxon>Mycobacterium</taxon>
        <taxon>Mycobacterium simiae complex</taxon>
    </lineage>
</organism>
<dbReference type="Proteomes" id="UP000003653">
    <property type="component" value="Unassembled WGS sequence"/>
</dbReference>
<evidence type="ECO:0000313" key="2">
    <source>
        <dbReference type="Proteomes" id="UP000003653"/>
    </source>
</evidence>
<dbReference type="AlphaFoldDB" id="D5PF51"/>
<name>D5PF51_9MYCO</name>
<comment type="caution">
    <text evidence="1">The sequence shown here is derived from an EMBL/GenBank/DDBJ whole genome shotgun (WGS) entry which is preliminary data.</text>
</comment>